<dbReference type="InterPro" id="IPR001179">
    <property type="entry name" value="PPIase_FKBP_dom"/>
</dbReference>
<dbReference type="PROSITE" id="PS50059">
    <property type="entry name" value="FKBP_PPIASE"/>
    <property type="match status" value="1"/>
</dbReference>
<evidence type="ECO:0000256" key="3">
    <source>
        <dbReference type="ARBA" id="ARBA00023110"/>
    </source>
</evidence>
<evidence type="ECO:0000256" key="5">
    <source>
        <dbReference type="PROSITE-ProRule" id="PRU00277"/>
    </source>
</evidence>
<evidence type="ECO:0000256" key="1">
    <source>
        <dbReference type="ARBA" id="ARBA00000971"/>
    </source>
</evidence>
<proteinExistence type="predicted"/>
<feature type="compositionally biased region" description="Basic and acidic residues" evidence="6">
    <location>
        <begin position="251"/>
        <end position="263"/>
    </location>
</feature>
<feature type="domain" description="PPIase FKBP-type" evidence="7">
    <location>
        <begin position="338"/>
        <end position="424"/>
    </location>
</feature>
<dbReference type="EMBL" id="CP031036">
    <property type="protein sequence ID" value="QDZ20019.1"/>
    <property type="molecule type" value="Genomic_DNA"/>
</dbReference>
<keyword evidence="9" id="KW-1185">Reference proteome</keyword>
<evidence type="ECO:0000256" key="2">
    <source>
        <dbReference type="ARBA" id="ARBA00013194"/>
    </source>
</evidence>
<evidence type="ECO:0000313" key="8">
    <source>
        <dbReference type="EMBL" id="QDZ20019.1"/>
    </source>
</evidence>
<accession>A0A5B8MHU2</accession>
<dbReference type="InterPro" id="IPR041232">
    <property type="entry name" value="NPL"/>
</dbReference>
<feature type="compositionally biased region" description="Acidic residues" evidence="6">
    <location>
        <begin position="128"/>
        <end position="175"/>
    </location>
</feature>
<dbReference type="PANTHER" id="PTHR43811">
    <property type="entry name" value="FKBP-TYPE PEPTIDYL-PROLYL CIS-TRANS ISOMERASE FKPA"/>
    <property type="match status" value="1"/>
</dbReference>
<dbReference type="STRING" id="1764295.A0A5B8MHU2"/>
<evidence type="ECO:0000256" key="4">
    <source>
        <dbReference type="ARBA" id="ARBA00023235"/>
    </source>
</evidence>
<keyword evidence="4 5" id="KW-0413">Isomerase</keyword>
<name>A0A5B8MHU2_9CHLO</name>
<dbReference type="OrthoDB" id="1902587at2759"/>
<evidence type="ECO:0000256" key="6">
    <source>
        <dbReference type="SAM" id="MobiDB-lite"/>
    </source>
</evidence>
<evidence type="ECO:0000313" key="9">
    <source>
        <dbReference type="Proteomes" id="UP000316726"/>
    </source>
</evidence>
<dbReference type="PANTHER" id="PTHR43811:SF19">
    <property type="entry name" value="39 KDA FK506-BINDING NUCLEAR PROTEIN"/>
    <property type="match status" value="1"/>
</dbReference>
<dbReference type="FunFam" id="3.10.50.40:FF:000006">
    <property type="entry name" value="Peptidyl-prolyl cis-trans isomerase"/>
    <property type="match status" value="1"/>
</dbReference>
<protein>
    <recommendedName>
        <fullName evidence="2 5">peptidylprolyl isomerase</fullName>
        <ecNumber evidence="2 5">5.2.1.8</ecNumber>
    </recommendedName>
</protein>
<dbReference type="Proteomes" id="UP000316726">
    <property type="component" value="Chromosome 3"/>
</dbReference>
<organism evidence="8 9">
    <name type="scientific">Chloropicon primus</name>
    <dbReference type="NCBI Taxonomy" id="1764295"/>
    <lineage>
        <taxon>Eukaryota</taxon>
        <taxon>Viridiplantae</taxon>
        <taxon>Chlorophyta</taxon>
        <taxon>Chloropicophyceae</taxon>
        <taxon>Chloropicales</taxon>
        <taxon>Chloropicaceae</taxon>
        <taxon>Chloropicon</taxon>
    </lineage>
</organism>
<gene>
    <name evidence="8" type="ORF">A3770_03p25370</name>
</gene>
<dbReference type="GO" id="GO:0003755">
    <property type="term" value="F:peptidyl-prolyl cis-trans isomerase activity"/>
    <property type="evidence" value="ECO:0007669"/>
    <property type="project" value="UniProtKB-KW"/>
</dbReference>
<dbReference type="SUPFAM" id="SSF54534">
    <property type="entry name" value="FKBP-like"/>
    <property type="match status" value="1"/>
</dbReference>
<comment type="catalytic activity">
    <reaction evidence="1 5">
        <text>[protein]-peptidylproline (omega=180) = [protein]-peptidylproline (omega=0)</text>
        <dbReference type="Rhea" id="RHEA:16237"/>
        <dbReference type="Rhea" id="RHEA-COMP:10747"/>
        <dbReference type="Rhea" id="RHEA-COMP:10748"/>
        <dbReference type="ChEBI" id="CHEBI:83833"/>
        <dbReference type="ChEBI" id="CHEBI:83834"/>
        <dbReference type="EC" id="5.2.1.8"/>
    </reaction>
</comment>
<dbReference type="InterPro" id="IPR046357">
    <property type="entry name" value="PPIase_dom_sf"/>
</dbReference>
<keyword evidence="3 5" id="KW-0697">Rotamase</keyword>
<feature type="compositionally biased region" description="Low complexity" evidence="6">
    <location>
        <begin position="288"/>
        <end position="297"/>
    </location>
</feature>
<dbReference type="Gene3D" id="2.60.120.340">
    <property type="entry name" value="Nucleoplasmin core domain"/>
    <property type="match status" value="1"/>
</dbReference>
<feature type="region of interest" description="Disordered" evidence="6">
    <location>
        <begin position="113"/>
        <end position="313"/>
    </location>
</feature>
<sequence>MEGTSFYGVIVKPGRKTVFEPNKERSNKLHLSNATLGSSAREGERVRLKCRRADEGRNDIFLCSLIAGRNESCALDVIFDEYVEISVDGETEVHVTGYTVLFEEDSLSYYSDSDLDVGGTRMIRDQPESDSEEDLDEEGYTDSDSPYDSDELIELDSDVESDDYSSLSDGDEMDVETARALTKKESKEPDYIIEEITDEGKPQATPGKGGAKKAQGKNNKEGDEKATKRKGNKRTASSQSTQESPPKKVKVREDRGKKKEDASQKQSEAGPSSSSQKGGGAGTSQQPAKGKAAGKANSKAKESPASSSNGAQIQRFPSGLEIIKTAMGKADGKLATNGKRVFCRYVGRLKKTGQIFDKSKNKPFSFRLGVGEVIQGWDIGIKGMRVGDKRRITVPPKLGYGDRRQGPIPKNSTLVFDVELVDVR</sequence>
<feature type="compositionally biased region" description="Polar residues" evidence="6">
    <location>
        <begin position="264"/>
        <end position="276"/>
    </location>
</feature>
<evidence type="ECO:0000259" key="7">
    <source>
        <dbReference type="PROSITE" id="PS50059"/>
    </source>
</evidence>
<feature type="compositionally biased region" description="Polar residues" evidence="6">
    <location>
        <begin position="234"/>
        <end position="244"/>
    </location>
</feature>
<dbReference type="Pfam" id="PF17800">
    <property type="entry name" value="NPL"/>
    <property type="match status" value="1"/>
</dbReference>
<dbReference type="EC" id="5.2.1.8" evidence="2 5"/>
<dbReference type="AlphaFoldDB" id="A0A5B8MHU2"/>
<dbReference type="Gene3D" id="3.10.50.40">
    <property type="match status" value="1"/>
</dbReference>
<reference evidence="8 9" key="1">
    <citation type="submission" date="2018-07" db="EMBL/GenBank/DDBJ databases">
        <title>The complete nuclear genome of the prasinophyte Chloropicon primus (CCMP1205).</title>
        <authorList>
            <person name="Pombert J.-F."/>
            <person name="Otis C."/>
            <person name="Turmel M."/>
            <person name="Lemieux C."/>
        </authorList>
    </citation>
    <scope>NUCLEOTIDE SEQUENCE [LARGE SCALE GENOMIC DNA]</scope>
    <source>
        <strain evidence="8 9">CCMP1205</strain>
    </source>
</reference>
<dbReference type="Pfam" id="PF00254">
    <property type="entry name" value="FKBP_C"/>
    <property type="match status" value="1"/>
</dbReference>